<evidence type="ECO:0000313" key="5">
    <source>
        <dbReference type="Proteomes" id="UP000278006"/>
    </source>
</evidence>
<dbReference type="NCBIfam" id="NF004843">
    <property type="entry name" value="PRK06194.1"/>
    <property type="match status" value="1"/>
</dbReference>
<dbReference type="GO" id="GO:0016491">
    <property type="term" value="F:oxidoreductase activity"/>
    <property type="evidence" value="ECO:0007669"/>
    <property type="project" value="UniProtKB-KW"/>
</dbReference>
<dbReference type="Pfam" id="PF00106">
    <property type="entry name" value="adh_short"/>
    <property type="match status" value="1"/>
</dbReference>
<evidence type="ECO:0000256" key="3">
    <source>
        <dbReference type="RuleBase" id="RU000363"/>
    </source>
</evidence>
<evidence type="ECO:0000256" key="2">
    <source>
        <dbReference type="ARBA" id="ARBA00023002"/>
    </source>
</evidence>
<evidence type="ECO:0000313" key="4">
    <source>
        <dbReference type="EMBL" id="RMX04254.1"/>
    </source>
</evidence>
<dbReference type="PRINTS" id="PR00081">
    <property type="entry name" value="GDHRDH"/>
</dbReference>
<dbReference type="Proteomes" id="UP000278006">
    <property type="component" value="Unassembled WGS sequence"/>
</dbReference>
<proteinExistence type="inferred from homology"/>
<dbReference type="CDD" id="cd05233">
    <property type="entry name" value="SDR_c"/>
    <property type="match status" value="1"/>
</dbReference>
<keyword evidence="2" id="KW-0560">Oxidoreductase</keyword>
<evidence type="ECO:0000256" key="1">
    <source>
        <dbReference type="ARBA" id="ARBA00006484"/>
    </source>
</evidence>
<dbReference type="Gene3D" id="3.40.50.720">
    <property type="entry name" value="NAD(P)-binding Rossmann-like Domain"/>
    <property type="match status" value="1"/>
</dbReference>
<accession>A0A3M6QMH0</accession>
<name>A0A3M6QMH0_9BURK</name>
<dbReference type="InterPro" id="IPR036291">
    <property type="entry name" value="NAD(P)-bd_dom_sf"/>
</dbReference>
<comment type="similarity">
    <text evidence="1 3">Belongs to the short-chain dehydrogenases/reductases (SDR) family.</text>
</comment>
<dbReference type="InterPro" id="IPR002347">
    <property type="entry name" value="SDR_fam"/>
</dbReference>
<comment type="caution">
    <text evidence="4">The sequence shown here is derived from an EMBL/GenBank/DDBJ whole genome shotgun (WGS) entry which is preliminary data.</text>
</comment>
<dbReference type="PRINTS" id="PR00080">
    <property type="entry name" value="SDRFAMILY"/>
</dbReference>
<dbReference type="EMBL" id="RDQO01000005">
    <property type="protein sequence ID" value="RMX04254.1"/>
    <property type="molecule type" value="Genomic_DNA"/>
</dbReference>
<dbReference type="RefSeq" id="WP_122231063.1">
    <property type="nucleotide sequence ID" value="NZ_RDQO01000005.1"/>
</dbReference>
<dbReference type="SUPFAM" id="SSF51735">
    <property type="entry name" value="NAD(P)-binding Rossmann-fold domains"/>
    <property type="match status" value="1"/>
</dbReference>
<reference evidence="4 5" key="1">
    <citation type="submission" date="2018-10" db="EMBL/GenBank/DDBJ databases">
        <title>Draft genome of Cortibacter populi DSM10536.</title>
        <authorList>
            <person name="Bernier A.-M."/>
            <person name="Bernard K."/>
        </authorList>
    </citation>
    <scope>NUCLEOTIDE SEQUENCE [LARGE SCALE GENOMIC DNA]</scope>
    <source>
        <strain evidence="4 5">DSM 105136</strain>
    </source>
</reference>
<gene>
    <name evidence="4" type="ORF">D8I35_15820</name>
</gene>
<dbReference type="PANTHER" id="PTHR43391">
    <property type="entry name" value="RETINOL DEHYDROGENASE-RELATED"/>
    <property type="match status" value="1"/>
</dbReference>
<sequence>MIKQFQGRTAVLTGAGSGFGLECARIGAARGMNLVLVDVQQDALDQAVAELQPQLQAAGAQLLARRVDVSDAAAMRDLAEAVQLQFGAPHFVFNNAGVSAGGLVWENSLQEWHWVLGVNLMGVVHGVHFFTPMMLAAARADPAWRGHIVNTASMAGLLTPPNMGIYNVSKHAVVALTETLYQDLRLVTGQIGASVLCPYFVPTGIGQSERNRPDALASHQPTQSQLIGEAMARKAIQSGKVSAAEVAQKVFDALEADQFYIYSHPQALGAVQTRLEDVVQARNPTDPFAHKPELGEQLRAQLRAGG</sequence>
<dbReference type="OrthoDB" id="4690547at2"/>
<keyword evidence="5" id="KW-1185">Reference proteome</keyword>
<protein>
    <submittedName>
        <fullName evidence="4">SDR family oxidoreductase</fullName>
    </submittedName>
</protein>
<dbReference type="AlphaFoldDB" id="A0A3M6QMH0"/>
<organism evidence="4 5">
    <name type="scientific">Corticibacter populi</name>
    <dbReference type="NCBI Taxonomy" id="1550736"/>
    <lineage>
        <taxon>Bacteria</taxon>
        <taxon>Pseudomonadati</taxon>
        <taxon>Pseudomonadota</taxon>
        <taxon>Betaproteobacteria</taxon>
        <taxon>Burkholderiales</taxon>
        <taxon>Comamonadaceae</taxon>
        <taxon>Corticibacter</taxon>
    </lineage>
</organism>
<dbReference type="PANTHER" id="PTHR43391:SF26">
    <property type="entry name" value="BLL7251 PROTEIN"/>
    <property type="match status" value="1"/>
</dbReference>